<protein>
    <recommendedName>
        <fullName evidence="2">HTH cro/C1-type domain-containing protein</fullName>
    </recommendedName>
</protein>
<dbReference type="Pfam" id="PF01381">
    <property type="entry name" value="HTH_3"/>
    <property type="match status" value="1"/>
</dbReference>
<feature type="domain" description="HTH cro/C1-type" evidence="2">
    <location>
        <begin position="13"/>
        <end position="67"/>
    </location>
</feature>
<dbReference type="InterPro" id="IPR001387">
    <property type="entry name" value="Cro/C1-type_HTH"/>
</dbReference>
<dbReference type="EMBL" id="BSOH01000002">
    <property type="protein sequence ID" value="GLR16013.1"/>
    <property type="molecule type" value="Genomic_DNA"/>
</dbReference>
<name>A0AA37SK44_9BACT</name>
<dbReference type="PROSITE" id="PS50943">
    <property type="entry name" value="HTH_CROC1"/>
    <property type="match status" value="1"/>
</dbReference>
<reference evidence="3" key="1">
    <citation type="journal article" date="2014" name="Int. J. Syst. Evol. Microbiol.">
        <title>Complete genome sequence of Corynebacterium casei LMG S-19264T (=DSM 44701T), isolated from a smear-ripened cheese.</title>
        <authorList>
            <consortium name="US DOE Joint Genome Institute (JGI-PGF)"/>
            <person name="Walter F."/>
            <person name="Albersmeier A."/>
            <person name="Kalinowski J."/>
            <person name="Ruckert C."/>
        </authorList>
    </citation>
    <scope>NUCLEOTIDE SEQUENCE</scope>
    <source>
        <strain evidence="3">NBRC 108769</strain>
    </source>
</reference>
<dbReference type="InterPro" id="IPR010982">
    <property type="entry name" value="Lambda_DNA-bd_dom_sf"/>
</dbReference>
<dbReference type="AlphaFoldDB" id="A0AA37SK44"/>
<organism evidence="3 4">
    <name type="scientific">Portibacter lacus</name>
    <dbReference type="NCBI Taxonomy" id="1099794"/>
    <lineage>
        <taxon>Bacteria</taxon>
        <taxon>Pseudomonadati</taxon>
        <taxon>Bacteroidota</taxon>
        <taxon>Saprospiria</taxon>
        <taxon>Saprospirales</taxon>
        <taxon>Haliscomenobacteraceae</taxon>
        <taxon>Portibacter</taxon>
    </lineage>
</organism>
<dbReference type="SMART" id="SM00530">
    <property type="entry name" value="HTH_XRE"/>
    <property type="match status" value="1"/>
</dbReference>
<evidence type="ECO:0000313" key="3">
    <source>
        <dbReference type="EMBL" id="GLR16013.1"/>
    </source>
</evidence>
<evidence type="ECO:0000259" key="2">
    <source>
        <dbReference type="PROSITE" id="PS50943"/>
    </source>
</evidence>
<dbReference type="SUPFAM" id="SSF47413">
    <property type="entry name" value="lambda repressor-like DNA-binding domains"/>
    <property type="match status" value="1"/>
</dbReference>
<keyword evidence="4" id="KW-1185">Reference proteome</keyword>
<dbReference type="GO" id="GO:0003677">
    <property type="term" value="F:DNA binding"/>
    <property type="evidence" value="ECO:0007669"/>
    <property type="project" value="UniProtKB-KW"/>
</dbReference>
<dbReference type="CDD" id="cd00093">
    <property type="entry name" value="HTH_XRE"/>
    <property type="match status" value="1"/>
</dbReference>
<evidence type="ECO:0000256" key="1">
    <source>
        <dbReference type="ARBA" id="ARBA00023125"/>
    </source>
</evidence>
<comment type="caution">
    <text evidence="3">The sequence shown here is derived from an EMBL/GenBank/DDBJ whole genome shotgun (WGS) entry which is preliminary data.</text>
</comment>
<reference evidence="3" key="2">
    <citation type="submission" date="2023-01" db="EMBL/GenBank/DDBJ databases">
        <title>Draft genome sequence of Portibacter lacus strain NBRC 108769.</title>
        <authorList>
            <person name="Sun Q."/>
            <person name="Mori K."/>
        </authorList>
    </citation>
    <scope>NUCLEOTIDE SEQUENCE</scope>
    <source>
        <strain evidence="3">NBRC 108769</strain>
    </source>
</reference>
<dbReference type="PANTHER" id="PTHR46558:SF11">
    <property type="entry name" value="HTH-TYPE TRANSCRIPTIONAL REGULATOR XRE"/>
    <property type="match status" value="1"/>
</dbReference>
<evidence type="ECO:0000313" key="4">
    <source>
        <dbReference type="Proteomes" id="UP001156666"/>
    </source>
</evidence>
<gene>
    <name evidence="3" type="ORF">GCM10007940_06280</name>
</gene>
<dbReference type="PANTHER" id="PTHR46558">
    <property type="entry name" value="TRACRIPTIONAL REGULATORY PROTEIN-RELATED-RELATED"/>
    <property type="match status" value="1"/>
</dbReference>
<sequence>MTSLMEATFGEYIRSLRKEKGLTLTKLAAKLDLDSANLSKIENGIRDFDEKRLSDLAQIFDIDYEEIRKEFITDQIGKKIYETNCSHELLIVAEGKAEYRRLKNKIKKTKLI</sequence>
<proteinExistence type="predicted"/>
<dbReference type="Gene3D" id="1.10.260.40">
    <property type="entry name" value="lambda repressor-like DNA-binding domains"/>
    <property type="match status" value="1"/>
</dbReference>
<keyword evidence="1" id="KW-0238">DNA-binding</keyword>
<dbReference type="Proteomes" id="UP001156666">
    <property type="component" value="Unassembled WGS sequence"/>
</dbReference>
<accession>A0AA37SK44</accession>